<sequence length="290" mass="34231">MVKIGIPRALFYYRYGRFWEVFFKNLGVEILLSPITNKEILEDGVKNVSSEVCLPIKILIGHIRTFRNVDRIFLPRFLFLREKLFACPKMIGVPDVARFISPFPIDSPKIKNNLFLVHFFYGIRLTKNPWKTFFSYLKARPYLKSPSLPPEFPPDRKKIGIISHFYNLKEEYLGREVVRFFTQNGFFIYTKDDLPISILTRKEGFAKNIRWIFERELYNAFQFYLDKVDGLVFIFSFGCGPDSLIGEIMEREAKERRVPFLKLVIDEHTGKAGIITRLEAFTDMIRRRLV</sequence>
<dbReference type="PANTHER" id="PTHR32329:SF2">
    <property type="entry name" value="BIFUNCTIONAL PROTEIN [INCLUDES 2-HYDROXYACYL-COA DEHYDRATASE (N-TER) AND ITS ACTIVATOR DOMAIN (C_TERM)"/>
    <property type="match status" value="1"/>
</dbReference>
<accession>A0A7C3Z1T6</accession>
<protein>
    <recommendedName>
        <fullName evidence="1">DUF2229 domain-containing protein</fullName>
    </recommendedName>
</protein>
<dbReference type="AlphaFoldDB" id="A0A7C3Z1T6"/>
<dbReference type="PANTHER" id="PTHR32329">
    <property type="entry name" value="BIFUNCTIONAL PROTEIN [INCLUDES 2-HYDROXYACYL-COA DEHYDRATASE (N-TER) AND ITS ACTIVATOR DOMAIN (C_TERM)-RELATED"/>
    <property type="match status" value="1"/>
</dbReference>
<organism evidence="2">
    <name type="scientific">candidate division WOR-3 bacterium</name>
    <dbReference type="NCBI Taxonomy" id="2052148"/>
    <lineage>
        <taxon>Bacteria</taxon>
        <taxon>Bacteria division WOR-3</taxon>
    </lineage>
</organism>
<dbReference type="Pfam" id="PF09989">
    <property type="entry name" value="DUF2229"/>
    <property type="match status" value="1"/>
</dbReference>
<dbReference type="Gene3D" id="3.40.50.11900">
    <property type="match status" value="1"/>
</dbReference>
<comment type="caution">
    <text evidence="2">The sequence shown here is derived from an EMBL/GenBank/DDBJ whole genome shotgun (WGS) entry which is preliminary data.</text>
</comment>
<gene>
    <name evidence="2" type="ORF">ENX07_00230</name>
</gene>
<name>A0A7C3Z1T6_UNCW3</name>
<evidence type="ECO:0000313" key="2">
    <source>
        <dbReference type="EMBL" id="HGE98499.1"/>
    </source>
</evidence>
<dbReference type="EMBL" id="DTMQ01000002">
    <property type="protein sequence ID" value="HGE98499.1"/>
    <property type="molecule type" value="Genomic_DNA"/>
</dbReference>
<dbReference type="InterPro" id="IPR018709">
    <property type="entry name" value="CoA_activase_DUF2229"/>
</dbReference>
<feature type="domain" description="DUF2229" evidence="1">
    <location>
        <begin position="3"/>
        <end position="192"/>
    </location>
</feature>
<dbReference type="InterPro" id="IPR051805">
    <property type="entry name" value="Dehydratase_Activator_Redct"/>
</dbReference>
<evidence type="ECO:0000259" key="1">
    <source>
        <dbReference type="Pfam" id="PF09989"/>
    </source>
</evidence>
<reference evidence="2" key="1">
    <citation type="journal article" date="2020" name="mSystems">
        <title>Genome- and Community-Level Interaction Insights into Carbon Utilization and Element Cycling Functions of Hydrothermarchaeota in Hydrothermal Sediment.</title>
        <authorList>
            <person name="Zhou Z."/>
            <person name="Liu Y."/>
            <person name="Xu W."/>
            <person name="Pan J."/>
            <person name="Luo Z.H."/>
            <person name="Li M."/>
        </authorList>
    </citation>
    <scope>NUCLEOTIDE SEQUENCE [LARGE SCALE GENOMIC DNA]</scope>
    <source>
        <strain evidence="2">SpSt-906</strain>
    </source>
</reference>
<proteinExistence type="predicted"/>